<comment type="similarity">
    <text evidence="9">Belongs to the methyl-accepting chemotaxis (MCP) protein family.</text>
</comment>
<dbReference type="EMBL" id="JACHHY010000011">
    <property type="protein sequence ID" value="MBB5018783.1"/>
    <property type="molecule type" value="Genomic_DNA"/>
</dbReference>
<keyword evidence="8 10" id="KW-0807">Transducer</keyword>
<keyword evidence="5 11" id="KW-0812">Transmembrane</keyword>
<keyword evidence="7 11" id="KW-0472">Membrane</keyword>
<dbReference type="CDD" id="cd11386">
    <property type="entry name" value="MCP_signal"/>
    <property type="match status" value="1"/>
</dbReference>
<evidence type="ECO:0000256" key="8">
    <source>
        <dbReference type="ARBA" id="ARBA00023224"/>
    </source>
</evidence>
<evidence type="ECO:0000256" key="2">
    <source>
        <dbReference type="ARBA" id="ARBA00022475"/>
    </source>
</evidence>
<dbReference type="Pfam" id="PF02203">
    <property type="entry name" value="TarH"/>
    <property type="match status" value="1"/>
</dbReference>
<proteinExistence type="inferred from homology"/>
<dbReference type="Proteomes" id="UP000575898">
    <property type="component" value="Unassembled WGS sequence"/>
</dbReference>
<evidence type="ECO:0000259" key="12">
    <source>
        <dbReference type="PROSITE" id="PS50111"/>
    </source>
</evidence>
<evidence type="ECO:0000256" key="1">
    <source>
        <dbReference type="ARBA" id="ARBA00004651"/>
    </source>
</evidence>
<feature type="domain" description="Methyl-accepting transducer" evidence="12">
    <location>
        <begin position="301"/>
        <end position="537"/>
    </location>
</feature>
<keyword evidence="3" id="KW-0488">Methylation</keyword>
<evidence type="ECO:0000256" key="9">
    <source>
        <dbReference type="ARBA" id="ARBA00029447"/>
    </source>
</evidence>
<comment type="caution">
    <text evidence="14">The sequence shown here is derived from an EMBL/GenBank/DDBJ whole genome shotgun (WGS) entry which is preliminary data.</text>
</comment>
<feature type="transmembrane region" description="Helical" evidence="11">
    <location>
        <begin position="42"/>
        <end position="64"/>
    </location>
</feature>
<protein>
    <submittedName>
        <fullName evidence="14">Methyl-accepting chemotaxis protein</fullName>
    </submittedName>
</protein>
<dbReference type="PROSITE" id="PS50885">
    <property type="entry name" value="HAMP"/>
    <property type="match status" value="1"/>
</dbReference>
<evidence type="ECO:0000256" key="10">
    <source>
        <dbReference type="PROSITE-ProRule" id="PRU00284"/>
    </source>
</evidence>
<dbReference type="GO" id="GO:0007165">
    <property type="term" value="P:signal transduction"/>
    <property type="evidence" value="ECO:0007669"/>
    <property type="project" value="UniProtKB-KW"/>
</dbReference>
<dbReference type="PROSITE" id="PS50111">
    <property type="entry name" value="CHEMOTAXIS_TRANSDUC_2"/>
    <property type="match status" value="1"/>
</dbReference>
<evidence type="ECO:0000256" key="4">
    <source>
        <dbReference type="ARBA" id="ARBA00022500"/>
    </source>
</evidence>
<comment type="subcellular location">
    <subcellularLocation>
        <location evidence="1">Cell membrane</location>
        <topology evidence="1">Multi-pass membrane protein</topology>
    </subcellularLocation>
</comment>
<feature type="transmembrane region" description="Helical" evidence="11">
    <location>
        <begin position="221"/>
        <end position="242"/>
    </location>
</feature>
<evidence type="ECO:0000313" key="15">
    <source>
        <dbReference type="Proteomes" id="UP000575898"/>
    </source>
</evidence>
<keyword evidence="6 11" id="KW-1133">Transmembrane helix</keyword>
<feature type="domain" description="HAMP" evidence="13">
    <location>
        <begin position="244"/>
        <end position="296"/>
    </location>
</feature>
<accession>A0A840MRE1</accession>
<dbReference type="SMART" id="SM00283">
    <property type="entry name" value="MA"/>
    <property type="match status" value="1"/>
</dbReference>
<dbReference type="GO" id="GO:0006935">
    <property type="term" value="P:chemotaxis"/>
    <property type="evidence" value="ECO:0007669"/>
    <property type="project" value="UniProtKB-KW"/>
</dbReference>
<reference evidence="14 15" key="1">
    <citation type="submission" date="2020-08" db="EMBL/GenBank/DDBJ databases">
        <title>Genomic Encyclopedia of Type Strains, Phase IV (KMG-IV): sequencing the most valuable type-strain genomes for metagenomic binning, comparative biology and taxonomic classification.</title>
        <authorList>
            <person name="Goeker M."/>
        </authorList>
    </citation>
    <scope>NUCLEOTIDE SEQUENCE [LARGE SCALE GENOMIC DNA]</scope>
    <source>
        <strain evidence="14 15">DSM 27165</strain>
    </source>
</reference>
<keyword evidence="2" id="KW-1003">Cell membrane</keyword>
<dbReference type="Gene3D" id="1.10.287.950">
    <property type="entry name" value="Methyl-accepting chemotaxis protein"/>
    <property type="match status" value="1"/>
</dbReference>
<dbReference type="GO" id="GO:0005886">
    <property type="term" value="C:plasma membrane"/>
    <property type="evidence" value="ECO:0007669"/>
    <property type="project" value="UniProtKB-SubCell"/>
</dbReference>
<dbReference type="InterPro" id="IPR003122">
    <property type="entry name" value="Tar_rcpt_lig-bd"/>
</dbReference>
<dbReference type="SUPFAM" id="SSF58104">
    <property type="entry name" value="Methyl-accepting chemotaxis protein (MCP) signaling domain"/>
    <property type="match status" value="1"/>
</dbReference>
<keyword evidence="4" id="KW-0145">Chemotaxis</keyword>
<keyword evidence="15" id="KW-1185">Reference proteome</keyword>
<evidence type="ECO:0000313" key="14">
    <source>
        <dbReference type="EMBL" id="MBB5018783.1"/>
    </source>
</evidence>
<dbReference type="CDD" id="cd06225">
    <property type="entry name" value="HAMP"/>
    <property type="match status" value="1"/>
</dbReference>
<name>A0A840MRE1_9PROT</name>
<dbReference type="Pfam" id="PF00672">
    <property type="entry name" value="HAMP"/>
    <property type="match status" value="1"/>
</dbReference>
<evidence type="ECO:0000256" key="3">
    <source>
        <dbReference type="ARBA" id="ARBA00022481"/>
    </source>
</evidence>
<sequence length="573" mass="61431">MHLPKPMSALHLPHLSKPHLPPSWRQSLHPANLLSMSIYKKILIAPMLGVICLLLTVAAGYHALSRQGAALEDVYQIRFQQYQITSSASQQLAQAHSGVYRLFTWLKNYTESKVKEAGKDLDQEIGKSVAAIQRYAAMPGLSAADQKSVKVLLDQMAEYRNNVAQSVSVATLDVNTAMAMMKVSDKLFQDINAKLVELVKAQATLAGQSYERALGVKRSGVMLSMAIGLVAALLVIAISSWLSRAITRPLRSAIQAAECIAQGDLRQSIAVVGRDETAQLLAALKQMQDQLHEMIAGISDSAGQVAGSAHSLTGITEQIRDSSQGQSRVASDAADTVQQVTESIAQVSDSSRTARDVAERAAKLSSQGQALAVKAVGEVNRIADTVRTSADNIGKLHEQSQRISGIANVIRDIAEQTNLLALNAAIEAARAGEAGRGFAVVADEVRKLAERTRTATIEIKSMVDAVQSETMAVVRAMERGSEQVKHGVTLINGVLEPLEKLRNDAGVAYDNLVTLSQITETQAVAGGRIADHVGQIAYISRGNSQSVSEAADAAHALQDQADRLQKEISRFTV</sequence>
<dbReference type="InterPro" id="IPR004089">
    <property type="entry name" value="MCPsignal_dom"/>
</dbReference>
<dbReference type="FunFam" id="1.10.287.950:FF:000001">
    <property type="entry name" value="Methyl-accepting chemotaxis sensory transducer"/>
    <property type="match status" value="1"/>
</dbReference>
<evidence type="ECO:0000256" key="5">
    <source>
        <dbReference type="ARBA" id="ARBA00022692"/>
    </source>
</evidence>
<dbReference type="PANTHER" id="PTHR32089:SF112">
    <property type="entry name" value="LYSOZYME-LIKE PROTEIN-RELATED"/>
    <property type="match status" value="1"/>
</dbReference>
<dbReference type="SMART" id="SM00304">
    <property type="entry name" value="HAMP"/>
    <property type="match status" value="1"/>
</dbReference>
<gene>
    <name evidence="14" type="ORF">HNQ59_002076</name>
</gene>
<organism evidence="14 15">
    <name type="scientific">Chitinivorax tropicus</name>
    <dbReference type="NCBI Taxonomy" id="714531"/>
    <lineage>
        <taxon>Bacteria</taxon>
        <taxon>Pseudomonadati</taxon>
        <taxon>Pseudomonadota</taxon>
        <taxon>Betaproteobacteria</taxon>
        <taxon>Chitinivorax</taxon>
    </lineage>
</organism>
<evidence type="ECO:0000256" key="11">
    <source>
        <dbReference type="SAM" id="Phobius"/>
    </source>
</evidence>
<dbReference type="RefSeq" id="WP_184038614.1">
    <property type="nucleotide sequence ID" value="NZ_JACHHY010000011.1"/>
</dbReference>
<evidence type="ECO:0000256" key="7">
    <source>
        <dbReference type="ARBA" id="ARBA00023136"/>
    </source>
</evidence>
<dbReference type="AlphaFoldDB" id="A0A840MRE1"/>
<dbReference type="Pfam" id="PF00015">
    <property type="entry name" value="MCPsignal"/>
    <property type="match status" value="1"/>
</dbReference>
<evidence type="ECO:0000256" key="6">
    <source>
        <dbReference type="ARBA" id="ARBA00022989"/>
    </source>
</evidence>
<dbReference type="InterPro" id="IPR003660">
    <property type="entry name" value="HAMP_dom"/>
</dbReference>
<evidence type="ECO:0000259" key="13">
    <source>
        <dbReference type="PROSITE" id="PS50885"/>
    </source>
</evidence>
<dbReference type="PANTHER" id="PTHR32089">
    <property type="entry name" value="METHYL-ACCEPTING CHEMOTAXIS PROTEIN MCPB"/>
    <property type="match status" value="1"/>
</dbReference>